<keyword evidence="4" id="KW-1185">Reference proteome</keyword>
<dbReference type="AlphaFoldDB" id="A0A6I8M4X2"/>
<evidence type="ECO:0000313" key="4">
    <source>
        <dbReference type="Proteomes" id="UP000419017"/>
    </source>
</evidence>
<protein>
    <recommendedName>
        <fullName evidence="2">DUF4935 domain-containing protein</fullName>
    </recommendedName>
</protein>
<feature type="domain" description="DUF4935" evidence="2">
    <location>
        <begin position="2"/>
        <end position="138"/>
    </location>
</feature>
<evidence type="ECO:0000313" key="3">
    <source>
        <dbReference type="EMBL" id="VWL84966.1"/>
    </source>
</evidence>
<proteinExistence type="predicted"/>
<dbReference type="EMBL" id="CABWIB010000001">
    <property type="protein sequence ID" value="VWL84966.1"/>
    <property type="molecule type" value="Genomic_DNA"/>
</dbReference>
<name>A0A6I8M4X2_9FUSO</name>
<gene>
    <name evidence="3" type="ORF">OMES3154_00238</name>
</gene>
<sequence length="162" mass="19540">MYNEFYRNRESKINDALSKFKYQKIQFPNFIKSYENEYFEIKKISNELEEKMKNITEKVKLEINNFKIPVDEILLNFFDSDRIEVIDDYIIDKAIRRFDLGNPPGKDKSYGDAINWVYLLKKIPVENNLYFISDDKDFASLVDKNKFSVFLSNEWEKEKNKK</sequence>
<dbReference type="Proteomes" id="UP000419017">
    <property type="component" value="Unassembled WGS sequence"/>
</dbReference>
<organism evidence="3 4">
    <name type="scientific">Oceanivirga miroungae</name>
    <dbReference type="NCBI Taxonomy" id="1130046"/>
    <lineage>
        <taxon>Bacteria</taxon>
        <taxon>Fusobacteriati</taxon>
        <taxon>Fusobacteriota</taxon>
        <taxon>Fusobacteriia</taxon>
        <taxon>Fusobacteriales</taxon>
        <taxon>Leptotrichiaceae</taxon>
        <taxon>Oceanivirga</taxon>
    </lineage>
</organism>
<dbReference type="Pfam" id="PF16289">
    <property type="entry name" value="PIN_12"/>
    <property type="match status" value="1"/>
</dbReference>
<feature type="coiled-coil region" evidence="1">
    <location>
        <begin position="31"/>
        <end position="65"/>
    </location>
</feature>
<dbReference type="InterPro" id="IPR032557">
    <property type="entry name" value="DUF4935"/>
</dbReference>
<evidence type="ECO:0000259" key="2">
    <source>
        <dbReference type="Pfam" id="PF16289"/>
    </source>
</evidence>
<accession>A0A6I8M4X2</accession>
<evidence type="ECO:0000256" key="1">
    <source>
        <dbReference type="SAM" id="Coils"/>
    </source>
</evidence>
<keyword evidence="1" id="KW-0175">Coiled coil</keyword>
<reference evidence="3 4" key="1">
    <citation type="submission" date="2019-10" db="EMBL/GenBank/DDBJ databases">
        <authorList>
            <person name="Blom J."/>
        </authorList>
    </citation>
    <scope>NUCLEOTIDE SEQUENCE [LARGE SCALE GENOMIC DNA]</scope>
    <source>
        <strain evidence="3 4">ES3154-GLU</strain>
    </source>
</reference>